<feature type="compositionally biased region" description="Basic and acidic residues" evidence="1">
    <location>
        <begin position="7"/>
        <end position="78"/>
    </location>
</feature>
<evidence type="ECO:0000256" key="1">
    <source>
        <dbReference type="SAM" id="MobiDB-lite"/>
    </source>
</evidence>
<dbReference type="EMBL" id="JBHRTR010000031">
    <property type="protein sequence ID" value="MFC3229261.1"/>
    <property type="molecule type" value="Genomic_DNA"/>
</dbReference>
<evidence type="ECO:0000313" key="3">
    <source>
        <dbReference type="Proteomes" id="UP001595528"/>
    </source>
</evidence>
<organism evidence="2 3">
    <name type="scientific">Marinibaculum pumilum</name>
    <dbReference type="NCBI Taxonomy" id="1766165"/>
    <lineage>
        <taxon>Bacteria</taxon>
        <taxon>Pseudomonadati</taxon>
        <taxon>Pseudomonadota</taxon>
        <taxon>Alphaproteobacteria</taxon>
        <taxon>Rhodospirillales</taxon>
        <taxon>Rhodospirillaceae</taxon>
        <taxon>Marinibaculum</taxon>
    </lineage>
</organism>
<comment type="caution">
    <text evidence="2">The sequence shown here is derived from an EMBL/GenBank/DDBJ whole genome shotgun (WGS) entry which is preliminary data.</text>
</comment>
<proteinExistence type="predicted"/>
<reference evidence="3" key="1">
    <citation type="journal article" date="2019" name="Int. J. Syst. Evol. Microbiol.">
        <title>The Global Catalogue of Microorganisms (GCM) 10K type strain sequencing project: providing services to taxonomists for standard genome sequencing and annotation.</title>
        <authorList>
            <consortium name="The Broad Institute Genomics Platform"/>
            <consortium name="The Broad Institute Genome Sequencing Center for Infectious Disease"/>
            <person name="Wu L."/>
            <person name="Ma J."/>
        </authorList>
    </citation>
    <scope>NUCLEOTIDE SEQUENCE [LARGE SCALE GENOMIC DNA]</scope>
    <source>
        <strain evidence="3">KCTC 42964</strain>
    </source>
</reference>
<keyword evidence="3" id="KW-1185">Reference proteome</keyword>
<protein>
    <submittedName>
        <fullName evidence="2">Uncharacterized protein</fullName>
    </submittedName>
</protein>
<sequence>MTADSNSRTDRNQGEGDRESARRYNKDAREFVADHDVSKKAKDAEKALSGKEGSALKEAEKAGKSKAREEDPQVSRDR</sequence>
<name>A0ABV7L3M2_9PROT</name>
<dbReference type="Proteomes" id="UP001595528">
    <property type="component" value="Unassembled WGS sequence"/>
</dbReference>
<feature type="region of interest" description="Disordered" evidence="1">
    <location>
        <begin position="1"/>
        <end position="78"/>
    </location>
</feature>
<evidence type="ECO:0000313" key="2">
    <source>
        <dbReference type="EMBL" id="MFC3229261.1"/>
    </source>
</evidence>
<accession>A0ABV7L3M2</accession>
<gene>
    <name evidence="2" type="ORF">ACFOGJ_18585</name>
</gene>
<dbReference type="RefSeq" id="WP_379903293.1">
    <property type="nucleotide sequence ID" value="NZ_JBHRTR010000031.1"/>
</dbReference>